<protein>
    <submittedName>
        <fullName evidence="1">Uncharacterized protein</fullName>
    </submittedName>
</protein>
<organism evidence="1">
    <name type="scientific">marine sediment metagenome</name>
    <dbReference type="NCBI Taxonomy" id="412755"/>
    <lineage>
        <taxon>unclassified sequences</taxon>
        <taxon>metagenomes</taxon>
        <taxon>ecological metagenomes</taxon>
    </lineage>
</organism>
<evidence type="ECO:0000313" key="1">
    <source>
        <dbReference type="EMBL" id="KKM76448.1"/>
    </source>
</evidence>
<dbReference type="AlphaFoldDB" id="A0A0F9K3C7"/>
<reference evidence="1" key="1">
    <citation type="journal article" date="2015" name="Nature">
        <title>Complex archaea that bridge the gap between prokaryotes and eukaryotes.</title>
        <authorList>
            <person name="Spang A."/>
            <person name="Saw J.H."/>
            <person name="Jorgensen S.L."/>
            <person name="Zaremba-Niedzwiedzka K."/>
            <person name="Martijn J."/>
            <person name="Lind A.E."/>
            <person name="van Eijk R."/>
            <person name="Schleper C."/>
            <person name="Guy L."/>
            <person name="Ettema T.J."/>
        </authorList>
    </citation>
    <scope>NUCLEOTIDE SEQUENCE</scope>
</reference>
<sequence>MNKIKLAFVIVALLSLVLSGCTYHQPTTEEIRYYSIEYLHNYRTNKCYKTIRWNDGLWIFTRHVKYEEISCDDALLKDHNQHSIGGDRQW</sequence>
<accession>A0A0F9K3C7</accession>
<comment type="caution">
    <text evidence="1">The sequence shown here is derived from an EMBL/GenBank/DDBJ whole genome shotgun (WGS) entry which is preliminary data.</text>
</comment>
<dbReference type="PROSITE" id="PS51257">
    <property type="entry name" value="PROKAR_LIPOPROTEIN"/>
    <property type="match status" value="1"/>
</dbReference>
<dbReference type="EMBL" id="LAZR01008808">
    <property type="protein sequence ID" value="KKM76448.1"/>
    <property type="molecule type" value="Genomic_DNA"/>
</dbReference>
<proteinExistence type="predicted"/>
<gene>
    <name evidence="1" type="ORF">LCGC14_1380090</name>
</gene>
<name>A0A0F9K3C7_9ZZZZ</name>